<dbReference type="SUPFAM" id="SSF47819">
    <property type="entry name" value="HRDC-like"/>
    <property type="match status" value="1"/>
</dbReference>
<dbReference type="AlphaFoldDB" id="X6M5S5"/>
<feature type="domain" description="HRDC" evidence="3">
    <location>
        <begin position="6"/>
        <end position="42"/>
    </location>
</feature>
<dbReference type="Gene3D" id="1.10.150.80">
    <property type="entry name" value="HRDC domain"/>
    <property type="match status" value="1"/>
</dbReference>
<keyword evidence="5" id="KW-1185">Reference proteome</keyword>
<dbReference type="Proteomes" id="UP000023152">
    <property type="component" value="Unassembled WGS sequence"/>
</dbReference>
<dbReference type="InterPro" id="IPR002121">
    <property type="entry name" value="HRDC_dom"/>
</dbReference>
<keyword evidence="2" id="KW-0812">Transmembrane</keyword>
<organism evidence="4 5">
    <name type="scientific">Reticulomyxa filosa</name>
    <dbReference type="NCBI Taxonomy" id="46433"/>
    <lineage>
        <taxon>Eukaryota</taxon>
        <taxon>Sar</taxon>
        <taxon>Rhizaria</taxon>
        <taxon>Retaria</taxon>
        <taxon>Foraminifera</taxon>
        <taxon>Monothalamids</taxon>
        <taxon>Reticulomyxidae</taxon>
        <taxon>Reticulomyxa</taxon>
    </lineage>
</organism>
<accession>X6M5S5</accession>
<dbReference type="InterPro" id="IPR010997">
    <property type="entry name" value="HRDC-like_sf"/>
</dbReference>
<evidence type="ECO:0000313" key="5">
    <source>
        <dbReference type="Proteomes" id="UP000023152"/>
    </source>
</evidence>
<name>X6M5S5_RETFI</name>
<comment type="caution">
    <text evidence="4">The sequence shown here is derived from an EMBL/GenBank/DDBJ whole genome shotgun (WGS) entry which is preliminary data.</text>
</comment>
<evidence type="ECO:0000259" key="3">
    <source>
        <dbReference type="Pfam" id="PF00570"/>
    </source>
</evidence>
<feature type="compositionally biased region" description="Polar residues" evidence="1">
    <location>
        <begin position="159"/>
        <end position="168"/>
    </location>
</feature>
<dbReference type="Pfam" id="PF00570">
    <property type="entry name" value="HRDC"/>
    <property type="match status" value="1"/>
</dbReference>
<evidence type="ECO:0000256" key="1">
    <source>
        <dbReference type="SAM" id="MobiDB-lite"/>
    </source>
</evidence>
<feature type="region of interest" description="Disordered" evidence="1">
    <location>
        <begin position="159"/>
        <end position="184"/>
    </location>
</feature>
<dbReference type="EMBL" id="ASPP01024660">
    <property type="protein sequence ID" value="ETO08822.1"/>
    <property type="molecule type" value="Genomic_DNA"/>
</dbReference>
<dbReference type="GO" id="GO:0003676">
    <property type="term" value="F:nucleic acid binding"/>
    <property type="evidence" value="ECO:0007669"/>
    <property type="project" value="InterPro"/>
</dbReference>
<feature type="transmembrane region" description="Helical" evidence="2">
    <location>
        <begin position="248"/>
        <end position="268"/>
    </location>
</feature>
<dbReference type="InterPro" id="IPR044876">
    <property type="entry name" value="HRDC_dom_sf"/>
</dbReference>
<proteinExistence type="predicted"/>
<reference evidence="4 5" key="1">
    <citation type="journal article" date="2013" name="Curr. Biol.">
        <title>The Genome of the Foraminiferan Reticulomyxa filosa.</title>
        <authorList>
            <person name="Glockner G."/>
            <person name="Hulsmann N."/>
            <person name="Schleicher M."/>
            <person name="Noegel A.A."/>
            <person name="Eichinger L."/>
            <person name="Gallinger C."/>
            <person name="Pawlowski J."/>
            <person name="Sierra R."/>
            <person name="Euteneuer U."/>
            <person name="Pillet L."/>
            <person name="Moustafa A."/>
            <person name="Platzer M."/>
            <person name="Groth M."/>
            <person name="Szafranski K."/>
            <person name="Schliwa M."/>
        </authorList>
    </citation>
    <scope>NUCLEOTIDE SEQUENCE [LARGE SCALE GENOMIC DNA]</scope>
</reference>
<dbReference type="GO" id="GO:0000166">
    <property type="term" value="F:nucleotide binding"/>
    <property type="evidence" value="ECO:0007669"/>
    <property type="project" value="InterPro"/>
</dbReference>
<feature type="non-terminal residue" evidence="4">
    <location>
        <position position="1"/>
    </location>
</feature>
<keyword evidence="2" id="KW-1133">Transmembrane helix</keyword>
<protein>
    <recommendedName>
        <fullName evidence="3">HRDC domain-containing protein</fullName>
    </recommendedName>
</protein>
<gene>
    <name evidence="4" type="ORF">RFI_28565</name>
</gene>
<evidence type="ECO:0000313" key="4">
    <source>
        <dbReference type="EMBL" id="ETO08822.1"/>
    </source>
</evidence>
<evidence type="ECO:0000256" key="2">
    <source>
        <dbReference type="SAM" id="Phobius"/>
    </source>
</evidence>
<sequence length="285" mass="32810">SSQLQQNPLLRQLFEWRDQKARDLDESPHRILPDHHLLALTQYSSLSHHFDSNLFHEYIHELQPILSNTNLNKRKIQHFNGIIPSSSSSPPSTLMNSTFPFRFESSNDQSNHLFSTDQQKSFEEDPNAQLSLSKACQIFQRLKKEPVLEFIAQMAGKTNSDIHSNSNVKEADQKKKKKKLKSKDNIMKAQAPVSRIQGSSLISQNIKNVFELPRKPSLQKRKATLIESDYINPNADTTKKDLTQLGPVLQTLSLVYFYIFFIMLYCVINKLIKHTVYSIVQKTCP</sequence>
<keyword evidence="2" id="KW-0472">Membrane</keyword>